<evidence type="ECO:0000259" key="4">
    <source>
        <dbReference type="PROSITE" id="PS50977"/>
    </source>
</evidence>
<organism evidence="5 6">
    <name type="scientific">Bifidobacterium pullorum subsp. saeculare</name>
    <dbReference type="NCBI Taxonomy" id="78257"/>
    <lineage>
        <taxon>Bacteria</taxon>
        <taxon>Bacillati</taxon>
        <taxon>Actinomycetota</taxon>
        <taxon>Actinomycetes</taxon>
        <taxon>Bifidobacteriales</taxon>
        <taxon>Bifidobacteriaceae</taxon>
        <taxon>Bifidobacterium</taxon>
    </lineage>
</organism>
<dbReference type="Gene3D" id="1.10.357.10">
    <property type="entry name" value="Tetracycline Repressor, domain 2"/>
    <property type="match status" value="1"/>
</dbReference>
<dbReference type="Proteomes" id="UP000718821">
    <property type="component" value="Unassembled WGS sequence"/>
</dbReference>
<accession>A0A938WWV0</accession>
<dbReference type="Pfam" id="PF00440">
    <property type="entry name" value="TetR_N"/>
    <property type="match status" value="1"/>
</dbReference>
<dbReference type="RefSeq" id="WP_204468053.1">
    <property type="nucleotide sequence ID" value="NZ_JACLYU010000003.1"/>
</dbReference>
<feature type="domain" description="HTH tetR-type" evidence="4">
    <location>
        <begin position="42"/>
        <end position="101"/>
    </location>
</feature>
<keyword evidence="1 2" id="KW-0238">DNA-binding</keyword>
<keyword evidence="6" id="KW-1185">Reference proteome</keyword>
<dbReference type="AlphaFoldDB" id="A0A938WWV0"/>
<evidence type="ECO:0000313" key="5">
    <source>
        <dbReference type="EMBL" id="MBM6699376.1"/>
    </source>
</evidence>
<feature type="region of interest" description="Disordered" evidence="3">
    <location>
        <begin position="1"/>
        <end position="33"/>
    </location>
</feature>
<dbReference type="InterPro" id="IPR001647">
    <property type="entry name" value="HTH_TetR"/>
</dbReference>
<evidence type="ECO:0000256" key="3">
    <source>
        <dbReference type="SAM" id="MobiDB-lite"/>
    </source>
</evidence>
<dbReference type="GO" id="GO:0003677">
    <property type="term" value="F:DNA binding"/>
    <property type="evidence" value="ECO:0007669"/>
    <property type="project" value="UniProtKB-UniRule"/>
</dbReference>
<evidence type="ECO:0000313" key="6">
    <source>
        <dbReference type="Proteomes" id="UP000718821"/>
    </source>
</evidence>
<dbReference type="PROSITE" id="PS50977">
    <property type="entry name" value="HTH_TETR_2"/>
    <property type="match status" value="1"/>
</dbReference>
<evidence type="ECO:0000256" key="2">
    <source>
        <dbReference type="PROSITE-ProRule" id="PRU00335"/>
    </source>
</evidence>
<reference evidence="5" key="1">
    <citation type="submission" date="2020-08" db="EMBL/GenBank/DDBJ databases">
        <authorList>
            <person name="Cejkova D."/>
            <person name="Kubasova T."/>
            <person name="Jahodarova E."/>
            <person name="Rychlik I."/>
        </authorList>
    </citation>
    <scope>NUCLEOTIDE SEQUENCE</scope>
    <source>
        <strain evidence="5">An836</strain>
    </source>
</reference>
<protein>
    <submittedName>
        <fullName evidence="5">Helix-turn-helix transcriptional regulator</fullName>
    </submittedName>
</protein>
<evidence type="ECO:0000256" key="1">
    <source>
        <dbReference type="ARBA" id="ARBA00023125"/>
    </source>
</evidence>
<dbReference type="EMBL" id="JACLYU010000003">
    <property type="protein sequence ID" value="MBM6699376.1"/>
    <property type="molecule type" value="Genomic_DNA"/>
</dbReference>
<dbReference type="SUPFAM" id="SSF46689">
    <property type="entry name" value="Homeodomain-like"/>
    <property type="match status" value="1"/>
</dbReference>
<proteinExistence type="predicted"/>
<feature type="DNA-binding region" description="H-T-H motif" evidence="2">
    <location>
        <begin position="64"/>
        <end position="83"/>
    </location>
</feature>
<comment type="caution">
    <text evidence="5">The sequence shown here is derived from an EMBL/GenBank/DDBJ whole genome shotgun (WGS) entry which is preliminary data.</text>
</comment>
<dbReference type="InterPro" id="IPR009057">
    <property type="entry name" value="Homeodomain-like_sf"/>
</dbReference>
<reference evidence="5" key="2">
    <citation type="journal article" date="2021" name="Sci. Rep.">
        <title>The distribution of antibiotic resistance genes in chicken gut microbiota commensals.</title>
        <authorList>
            <person name="Juricova H."/>
            <person name="Matiasovicova J."/>
            <person name="Kubasova T."/>
            <person name="Cejkova D."/>
            <person name="Rychlik I."/>
        </authorList>
    </citation>
    <scope>NUCLEOTIDE SEQUENCE</scope>
    <source>
        <strain evidence="5">An836</strain>
    </source>
</reference>
<gene>
    <name evidence="5" type="ORF">H7U32_03365</name>
</gene>
<feature type="compositionally biased region" description="Low complexity" evidence="3">
    <location>
        <begin position="1"/>
        <end position="30"/>
    </location>
</feature>
<name>A0A938WWV0_9BIFI</name>
<sequence>MTTPTMPTTDPTSPTDPAGATAASGAAAAQPRRRRAAAMTSERRREAIITAVEDAVVDAEMDLTTKELARLSGVAEGTLFRVFGSKEELLVAAFTHRLERLALDDSWKEELGLDASDGTAGEDLAARLTERIARYIAVIADRIDTWAGMMGILHRFLRSTEASKARSLRESSRPEMRRIQHLYMGALGQFVDGCRGLLAPYADRLRIDPDEAVAFIQSTATALALGRRYHDFGITPERAADIVVHGIAVPPAA</sequence>